<sequence>MRNNYLKKYMLFFALLLLSAPIFAQTRSVSGKVVDENNQSLPGATVSVSGSTIAASTDVNGVYKINALRAGTYTLSVTFVGYTTAQKTVTVGGSDVTVNFNLQPASKNLNEIIVIGYGTVKKKDLTGSVTTVTSKDFQTGSITTPEQLISGKVAGVSITSNSGAPGAGSTIRVRGGASLNASNDPLIVVDGVQLSNDAIAGAPNPLSLINPNDIESFTVLKDASATAIYGSRASNGVIIITTKRGQTGKPQFDLNTQASAATLPKEASVLSADQFRAFVNANGTPALIALLGNANTDWQKEIYRTAISNDNNLSVSGGIKNMPYRVSVGYLDQKGILKTGSLDRTSASVNVSPKLFDNHLKIDVNLKGSESKVRFANEGAIGAAVNFDPTKPVTVNSKRFDGYYQWLDPSNTATGLKALAPLNPVGLLQERFDRSNVQRSIGNAQLDYKFHFLPDLHANVNFGYDISKGTGTIMVSDSAAAGYRRLKDANNVYHGGTNNQYKTTVQNTTFEAYLNYAKDIKSLNSRVDAVAGYAYYDYATTNTNFPDYTYDNVVYSKPNYPFDKPQHRLLSYYGRLNLTIDDKYLLTGTVRRDGSSRFAAANRFAVFPSGAFAWKIKDESFLKDSKLFSDLKIRVGYGITGQQDGIGNYDYASYYALSNQTAQYQIGNTFYPLYRPAGYDPTRKWEQSATTNAGIDYGFLNGRISGSIDFYYKNTTDLLNEVNISAGQGFSNKIVTNVGDMVNRGVEFSINGQIIRQKDVSWDVALNATYNSNKITKLTIVNDPTFVGNKTGGISGGTGNFIQINSVGSPRNSFFVYQQVYDASGKPIDGVFVDQNKDGIINEQDLYKYKSPDPKVFLGMSSNFSYKQWNIGFTMRANLGNYAYNNVFSNTGTTRNILNPLGILNNGSANVLESGLSGNSDKNVLSDYYIQNASFLRMDNVNLGYNFGKILHNSANLSLNANVQNVFIITKYKGIDPEVGSGIDNNFYPRPRTFVLGVNLKF</sequence>
<dbReference type="RefSeq" id="WP_173413393.1">
    <property type="nucleotide sequence ID" value="NZ_CP054139.1"/>
</dbReference>
<evidence type="ECO:0000259" key="11">
    <source>
        <dbReference type="Pfam" id="PF00593"/>
    </source>
</evidence>
<feature type="domain" description="TonB-dependent receptor-like beta-barrel" evidence="11">
    <location>
        <begin position="402"/>
        <end position="966"/>
    </location>
</feature>
<organism evidence="13 14">
    <name type="scientific">Mucilaginibacter mali</name>
    <dbReference type="NCBI Taxonomy" id="2740462"/>
    <lineage>
        <taxon>Bacteria</taxon>
        <taxon>Pseudomonadati</taxon>
        <taxon>Bacteroidota</taxon>
        <taxon>Sphingobacteriia</taxon>
        <taxon>Sphingobacteriales</taxon>
        <taxon>Sphingobacteriaceae</taxon>
        <taxon>Mucilaginibacter</taxon>
    </lineage>
</organism>
<dbReference type="GO" id="GO:0009279">
    <property type="term" value="C:cell outer membrane"/>
    <property type="evidence" value="ECO:0007669"/>
    <property type="project" value="UniProtKB-SubCell"/>
</dbReference>
<dbReference type="SUPFAM" id="SSF49464">
    <property type="entry name" value="Carboxypeptidase regulatory domain-like"/>
    <property type="match status" value="1"/>
</dbReference>
<comment type="similarity">
    <text evidence="8 9">Belongs to the TonB-dependent receptor family.</text>
</comment>
<keyword evidence="6 8" id="KW-0472">Membrane</keyword>
<dbReference type="InterPro" id="IPR037066">
    <property type="entry name" value="Plug_dom_sf"/>
</dbReference>
<feature type="chain" id="PRO_5029005508" evidence="10">
    <location>
        <begin position="25"/>
        <end position="1002"/>
    </location>
</feature>
<keyword evidence="5 9" id="KW-0798">TonB box</keyword>
<name>A0A7D4TKG7_9SPHI</name>
<evidence type="ECO:0000313" key="14">
    <source>
        <dbReference type="Proteomes" id="UP000505355"/>
    </source>
</evidence>
<evidence type="ECO:0000256" key="5">
    <source>
        <dbReference type="ARBA" id="ARBA00023077"/>
    </source>
</evidence>
<evidence type="ECO:0000256" key="7">
    <source>
        <dbReference type="ARBA" id="ARBA00023237"/>
    </source>
</evidence>
<evidence type="ECO:0000256" key="3">
    <source>
        <dbReference type="ARBA" id="ARBA00022452"/>
    </source>
</evidence>
<dbReference type="Pfam" id="PF13715">
    <property type="entry name" value="CarbopepD_reg_2"/>
    <property type="match status" value="1"/>
</dbReference>
<dbReference type="PROSITE" id="PS52016">
    <property type="entry name" value="TONB_DEPENDENT_REC_3"/>
    <property type="match status" value="1"/>
</dbReference>
<evidence type="ECO:0000256" key="8">
    <source>
        <dbReference type="PROSITE-ProRule" id="PRU01360"/>
    </source>
</evidence>
<keyword evidence="14" id="KW-1185">Reference proteome</keyword>
<dbReference type="Proteomes" id="UP000505355">
    <property type="component" value="Chromosome"/>
</dbReference>
<dbReference type="Gene3D" id="2.170.130.10">
    <property type="entry name" value="TonB-dependent receptor, plug domain"/>
    <property type="match status" value="1"/>
</dbReference>
<evidence type="ECO:0000256" key="10">
    <source>
        <dbReference type="SAM" id="SignalP"/>
    </source>
</evidence>
<dbReference type="SUPFAM" id="SSF56935">
    <property type="entry name" value="Porins"/>
    <property type="match status" value="1"/>
</dbReference>
<keyword evidence="4 8" id="KW-0812">Transmembrane</keyword>
<evidence type="ECO:0000259" key="12">
    <source>
        <dbReference type="Pfam" id="PF07715"/>
    </source>
</evidence>
<evidence type="ECO:0000256" key="4">
    <source>
        <dbReference type="ARBA" id="ARBA00022692"/>
    </source>
</evidence>
<dbReference type="InterPro" id="IPR039426">
    <property type="entry name" value="TonB-dep_rcpt-like"/>
</dbReference>
<keyword evidence="13" id="KW-0675">Receptor</keyword>
<dbReference type="Gene3D" id="2.40.170.20">
    <property type="entry name" value="TonB-dependent receptor, beta-barrel domain"/>
    <property type="match status" value="1"/>
</dbReference>
<gene>
    <name evidence="13" type="ORF">HQ865_02605</name>
</gene>
<proteinExistence type="inferred from homology"/>
<reference evidence="13 14" key="1">
    <citation type="submission" date="2020-05" db="EMBL/GenBank/DDBJ databases">
        <title>Mucilaginibacter mali sp. nov.</title>
        <authorList>
            <person name="Kim H.S."/>
            <person name="Lee K.C."/>
            <person name="Suh M.K."/>
            <person name="Kim J.-S."/>
            <person name="Han K.-I."/>
            <person name="Eom M.K."/>
            <person name="Shin Y.K."/>
            <person name="Lee J.-S."/>
        </authorList>
    </citation>
    <scope>NUCLEOTIDE SEQUENCE [LARGE SCALE GENOMIC DNA]</scope>
    <source>
        <strain evidence="13 14">G2-14</strain>
    </source>
</reference>
<feature type="signal peptide" evidence="10">
    <location>
        <begin position="1"/>
        <end position="24"/>
    </location>
</feature>
<evidence type="ECO:0000256" key="1">
    <source>
        <dbReference type="ARBA" id="ARBA00004571"/>
    </source>
</evidence>
<dbReference type="Pfam" id="PF07715">
    <property type="entry name" value="Plug"/>
    <property type="match status" value="1"/>
</dbReference>
<dbReference type="EMBL" id="CP054139">
    <property type="protein sequence ID" value="QKJ28693.1"/>
    <property type="molecule type" value="Genomic_DNA"/>
</dbReference>
<dbReference type="Gene3D" id="2.60.40.1120">
    <property type="entry name" value="Carboxypeptidase-like, regulatory domain"/>
    <property type="match status" value="1"/>
</dbReference>
<accession>A0A7D4TKG7</accession>
<dbReference type="InterPro" id="IPR023997">
    <property type="entry name" value="TonB-dep_OMP_SusC/RagA_CS"/>
</dbReference>
<dbReference type="NCBIfam" id="TIGR04056">
    <property type="entry name" value="OMP_RagA_SusC"/>
    <property type="match status" value="1"/>
</dbReference>
<protein>
    <submittedName>
        <fullName evidence="13">TonB-dependent receptor</fullName>
    </submittedName>
</protein>
<evidence type="ECO:0000313" key="13">
    <source>
        <dbReference type="EMBL" id="QKJ28693.1"/>
    </source>
</evidence>
<dbReference type="InterPro" id="IPR023996">
    <property type="entry name" value="TonB-dep_OMP_SusC/RagA"/>
</dbReference>
<keyword evidence="10" id="KW-0732">Signal</keyword>
<dbReference type="InterPro" id="IPR036942">
    <property type="entry name" value="Beta-barrel_TonB_sf"/>
</dbReference>
<evidence type="ECO:0000256" key="6">
    <source>
        <dbReference type="ARBA" id="ARBA00023136"/>
    </source>
</evidence>
<dbReference type="FunFam" id="2.170.130.10:FF:000008">
    <property type="entry name" value="SusC/RagA family TonB-linked outer membrane protein"/>
    <property type="match status" value="1"/>
</dbReference>
<dbReference type="NCBIfam" id="TIGR04057">
    <property type="entry name" value="SusC_RagA_signa"/>
    <property type="match status" value="1"/>
</dbReference>
<dbReference type="InterPro" id="IPR008969">
    <property type="entry name" value="CarboxyPept-like_regulatory"/>
</dbReference>
<dbReference type="InterPro" id="IPR012910">
    <property type="entry name" value="Plug_dom"/>
</dbReference>
<keyword evidence="2 8" id="KW-0813">Transport</keyword>
<dbReference type="Pfam" id="PF00593">
    <property type="entry name" value="TonB_dep_Rec_b-barrel"/>
    <property type="match status" value="1"/>
</dbReference>
<dbReference type="KEGG" id="mmab:HQ865_02605"/>
<dbReference type="InterPro" id="IPR000531">
    <property type="entry name" value="Beta-barrel_TonB"/>
</dbReference>
<evidence type="ECO:0000256" key="9">
    <source>
        <dbReference type="RuleBase" id="RU003357"/>
    </source>
</evidence>
<keyword evidence="3 8" id="KW-1134">Transmembrane beta strand</keyword>
<evidence type="ECO:0000256" key="2">
    <source>
        <dbReference type="ARBA" id="ARBA00022448"/>
    </source>
</evidence>
<keyword evidence="7 8" id="KW-0998">Cell outer membrane</keyword>
<comment type="subcellular location">
    <subcellularLocation>
        <location evidence="1 8">Cell outer membrane</location>
        <topology evidence="1 8">Multi-pass membrane protein</topology>
    </subcellularLocation>
</comment>
<dbReference type="AlphaFoldDB" id="A0A7D4TKG7"/>
<feature type="domain" description="TonB-dependent receptor plug" evidence="12">
    <location>
        <begin position="121"/>
        <end position="237"/>
    </location>
</feature>